<dbReference type="Proteomes" id="UP001057375">
    <property type="component" value="Unassembled WGS sequence"/>
</dbReference>
<organism evidence="3 4">
    <name type="scientific">Aduncisulcus paluster</name>
    <dbReference type="NCBI Taxonomy" id="2918883"/>
    <lineage>
        <taxon>Eukaryota</taxon>
        <taxon>Metamonada</taxon>
        <taxon>Carpediemonas-like organisms</taxon>
        <taxon>Aduncisulcus</taxon>
    </lineage>
</organism>
<protein>
    <submittedName>
        <fullName evidence="3">Hybrid sensor histidine kinase/response regulator</fullName>
    </submittedName>
</protein>
<evidence type="ECO:0000259" key="2">
    <source>
        <dbReference type="PROSITE" id="PS50110"/>
    </source>
</evidence>
<feature type="non-terminal residue" evidence="3">
    <location>
        <position position="82"/>
    </location>
</feature>
<dbReference type="EMBL" id="BQXS01000818">
    <property type="protein sequence ID" value="GKT29362.1"/>
    <property type="molecule type" value="Genomic_DNA"/>
</dbReference>
<feature type="domain" description="Response regulatory" evidence="2">
    <location>
        <begin position="31"/>
        <end position="82"/>
    </location>
</feature>
<name>A0ABQ5KBT2_9EUKA</name>
<accession>A0ABQ5KBT2</accession>
<evidence type="ECO:0000313" key="4">
    <source>
        <dbReference type="Proteomes" id="UP001057375"/>
    </source>
</evidence>
<dbReference type="Gene3D" id="3.40.50.2300">
    <property type="match status" value="1"/>
</dbReference>
<comment type="caution">
    <text evidence="1">Lacks conserved residue(s) required for the propagation of feature annotation.</text>
</comment>
<evidence type="ECO:0000256" key="1">
    <source>
        <dbReference type="PROSITE-ProRule" id="PRU00169"/>
    </source>
</evidence>
<reference evidence="3" key="1">
    <citation type="submission" date="2022-03" db="EMBL/GenBank/DDBJ databases">
        <title>Draft genome sequence of Aduncisulcus paluster, a free-living microaerophilic Fornicata.</title>
        <authorList>
            <person name="Yuyama I."/>
            <person name="Kume K."/>
            <person name="Tamura T."/>
            <person name="Inagaki Y."/>
            <person name="Hashimoto T."/>
        </authorList>
    </citation>
    <scope>NUCLEOTIDE SEQUENCE</scope>
    <source>
        <strain evidence="3">NY0171</strain>
    </source>
</reference>
<dbReference type="SUPFAM" id="SSF52172">
    <property type="entry name" value="CheY-like"/>
    <property type="match status" value="1"/>
</dbReference>
<keyword evidence="4" id="KW-1185">Reference proteome</keyword>
<proteinExistence type="predicted"/>
<keyword evidence="3" id="KW-0418">Kinase</keyword>
<sequence length="82" mass="9277">MHSDNLFAEDELLFSGEETDESMVHELEPWMVLIVDDEPDVHSMTKMVLGDFAFEDRPLEFVSAQSGKESLDILKSDPSFAV</sequence>
<comment type="caution">
    <text evidence="3">The sequence shown here is derived from an EMBL/GenBank/DDBJ whole genome shotgun (WGS) entry which is preliminary data.</text>
</comment>
<gene>
    <name evidence="3" type="ORF">ADUPG1_001162</name>
</gene>
<dbReference type="InterPro" id="IPR001789">
    <property type="entry name" value="Sig_transdc_resp-reg_receiver"/>
</dbReference>
<dbReference type="GO" id="GO:0016301">
    <property type="term" value="F:kinase activity"/>
    <property type="evidence" value="ECO:0007669"/>
    <property type="project" value="UniProtKB-KW"/>
</dbReference>
<dbReference type="PROSITE" id="PS50110">
    <property type="entry name" value="RESPONSE_REGULATORY"/>
    <property type="match status" value="1"/>
</dbReference>
<dbReference type="InterPro" id="IPR011006">
    <property type="entry name" value="CheY-like_superfamily"/>
</dbReference>
<keyword evidence="3" id="KW-0808">Transferase</keyword>
<evidence type="ECO:0000313" key="3">
    <source>
        <dbReference type="EMBL" id="GKT29362.1"/>
    </source>
</evidence>